<name>A0AAD5ZF50_9POAL</name>
<dbReference type="InterPro" id="IPR036291">
    <property type="entry name" value="NAD(P)-bd_dom_sf"/>
</dbReference>
<dbReference type="AlphaFoldDB" id="A0AAD5ZF50"/>
<dbReference type="Pfam" id="PF13561">
    <property type="entry name" value="adh_short_C2"/>
    <property type="match status" value="1"/>
</dbReference>
<dbReference type="PANTHER" id="PTHR44375:SF2">
    <property type="entry name" value="BETA-KETOACYL-ACP REDUCTASE-LIKE PROTEIN-RELATED"/>
    <property type="match status" value="1"/>
</dbReference>
<evidence type="ECO:0000313" key="2">
    <source>
        <dbReference type="Proteomes" id="UP001210211"/>
    </source>
</evidence>
<organism evidence="1 2">
    <name type="scientific">Rhynchospora tenuis</name>
    <dbReference type="NCBI Taxonomy" id="198213"/>
    <lineage>
        <taxon>Eukaryota</taxon>
        <taxon>Viridiplantae</taxon>
        <taxon>Streptophyta</taxon>
        <taxon>Embryophyta</taxon>
        <taxon>Tracheophyta</taxon>
        <taxon>Spermatophyta</taxon>
        <taxon>Magnoliopsida</taxon>
        <taxon>Liliopsida</taxon>
        <taxon>Poales</taxon>
        <taxon>Cyperaceae</taxon>
        <taxon>Cyperoideae</taxon>
        <taxon>Rhynchosporeae</taxon>
        <taxon>Rhynchospora</taxon>
    </lineage>
</organism>
<evidence type="ECO:0000313" key="1">
    <source>
        <dbReference type="EMBL" id="KAJ3696608.1"/>
    </source>
</evidence>
<keyword evidence="2" id="KW-1185">Reference proteome</keyword>
<reference evidence="1 2" key="1">
    <citation type="journal article" date="2022" name="Cell">
        <title>Repeat-based holocentromeres influence genome architecture and karyotype evolution.</title>
        <authorList>
            <person name="Hofstatter P.G."/>
            <person name="Thangavel G."/>
            <person name="Lux T."/>
            <person name="Neumann P."/>
            <person name="Vondrak T."/>
            <person name="Novak P."/>
            <person name="Zhang M."/>
            <person name="Costa L."/>
            <person name="Castellani M."/>
            <person name="Scott A."/>
            <person name="Toegelov H."/>
            <person name="Fuchs J."/>
            <person name="Mata-Sucre Y."/>
            <person name="Dias Y."/>
            <person name="Vanzela A.L.L."/>
            <person name="Huettel B."/>
            <person name="Almeida C.C.S."/>
            <person name="Simkova H."/>
            <person name="Souza G."/>
            <person name="Pedrosa-Harand A."/>
            <person name="Macas J."/>
            <person name="Mayer K.F.X."/>
            <person name="Houben A."/>
            <person name="Marques A."/>
        </authorList>
    </citation>
    <scope>NUCLEOTIDE SEQUENCE [LARGE SCALE GENOMIC DNA]</scope>
    <source>
        <strain evidence="1">RhyTen1mFocal</strain>
    </source>
</reference>
<accession>A0AAD5ZF50</accession>
<comment type="caution">
    <text evidence="1">The sequence shown here is derived from an EMBL/GenBank/DDBJ whole genome shotgun (WGS) entry which is preliminary data.</text>
</comment>
<dbReference type="Gene3D" id="3.40.50.720">
    <property type="entry name" value="NAD(P)-binding Rossmann-like Domain"/>
    <property type="match status" value="1"/>
</dbReference>
<gene>
    <name evidence="1" type="ORF">LUZ61_000313</name>
</gene>
<protein>
    <submittedName>
        <fullName evidence="1">Uncharacterized protein</fullName>
    </submittedName>
</protein>
<dbReference type="EMBL" id="JAMRDG010000001">
    <property type="protein sequence ID" value="KAJ3696608.1"/>
    <property type="molecule type" value="Genomic_DNA"/>
</dbReference>
<sequence length="279" mass="29721">MASPTNSDAATCPPWKSLQGKVVMVTGASSGIGKEISLDLARAGCRVVAAARRVDRLKELCDEINGRGSVGAIGVWLDVSKEEGIIAEAVRQAWDSFGRIDALINNAGIRDKKYSVLDWPEEKWNELMNTNLTGTWLVTKHVCGRMRDAKVKGSVINITTIGALARGQVPGGAAYVASKNGVSGISKVMALELGEFGIRANSIAPGLFKSEITEGLVGKEWLQRVCERTTPLKTYGSVDPAITSLVRYLIHDSSGYVSGNTFIVDAGLTLPGVPIFSSL</sequence>
<dbReference type="PANTHER" id="PTHR44375">
    <property type="entry name" value="BETA-KETOACYL-ACP REDUCTASE-LIKE PROTEIN-RELATED"/>
    <property type="match status" value="1"/>
</dbReference>
<dbReference type="SUPFAM" id="SSF51735">
    <property type="entry name" value="NAD(P)-binding Rossmann-fold domains"/>
    <property type="match status" value="1"/>
</dbReference>
<dbReference type="Proteomes" id="UP001210211">
    <property type="component" value="Unassembled WGS sequence"/>
</dbReference>
<dbReference type="InterPro" id="IPR002347">
    <property type="entry name" value="SDR_fam"/>
</dbReference>
<dbReference type="PRINTS" id="PR00080">
    <property type="entry name" value="SDRFAMILY"/>
</dbReference>
<proteinExistence type="predicted"/>
<dbReference type="FunFam" id="3.40.50.720:FF:000084">
    <property type="entry name" value="Short-chain dehydrogenase reductase"/>
    <property type="match status" value="1"/>
</dbReference>
<dbReference type="PRINTS" id="PR00081">
    <property type="entry name" value="GDHRDH"/>
</dbReference>